<dbReference type="SUPFAM" id="SSF56059">
    <property type="entry name" value="Glutathione synthetase ATP-binding domain-like"/>
    <property type="match status" value="1"/>
</dbReference>
<dbReference type="STRING" id="1042163.BRLA_c032050"/>
<protein>
    <submittedName>
        <fullName evidence="1">Endospore coat-associated protein YheD</fullName>
    </submittedName>
</protein>
<dbReference type="eggNOG" id="COG0189">
    <property type="taxonomic scope" value="Bacteria"/>
</dbReference>
<proteinExistence type="predicted"/>
<dbReference type="AlphaFoldDB" id="A0A075R4P1"/>
<sequence length="355" mass="41466">MNVEKIGIMLDKKVISLNRRRRHTYERLAFYVEIGARLGLETVFFHADQINFATNKIKGYVWRDKKLVPSTFIIPKVIHNRLLSGKKATIFRIKKLEKISQVYNGIVTRNKWRVHKRLWGQDNLRHYIPETKLFRKQAFTDMLNKYSFIYIKPVVGSVGIGVARIERKAEEYFFYSSQTKESFQHVEELVQFVENWIKNKTYIIQQGIPLCKYQDRTFDVRVSIQKNQLHEWKISGMVAKLENPTNKLSNLAQGGRAEQLETVLASLFATQSIPVIVNRLKAACFAIVEELEQHETSLADLGLDMGIDRSGLPYFIEANVRDQRYSFFKAGEKAMFYQSYKTPLEYGATLYKKKK</sequence>
<name>A0A075R4P1_BRELA</name>
<dbReference type="KEGG" id="blr:BRLA_c032050"/>
<evidence type="ECO:0000313" key="2">
    <source>
        <dbReference type="Proteomes" id="UP000005850"/>
    </source>
</evidence>
<dbReference type="InterPro" id="IPR026838">
    <property type="entry name" value="YheC/D"/>
</dbReference>
<gene>
    <name evidence="1" type="primary">yheD_7</name>
    <name evidence="1" type="ORF">BRLA_c032050</name>
</gene>
<accession>A0A075R4P1</accession>
<reference evidence="1 2" key="1">
    <citation type="journal article" date="2011" name="J. Bacteriol.">
        <title>Genome sequence of Brevibacillus laterosporus LMG 15441, a pathogen of invertebrates.</title>
        <authorList>
            <person name="Djukic M."/>
            <person name="Poehlein A."/>
            <person name="Thurmer A."/>
            <person name="Daniel R."/>
        </authorList>
    </citation>
    <scope>NUCLEOTIDE SEQUENCE [LARGE SCALE GENOMIC DNA]</scope>
    <source>
        <strain evidence="1 2">LMG 15441</strain>
    </source>
</reference>
<dbReference type="Pfam" id="PF14398">
    <property type="entry name" value="ATPgrasp_YheCD"/>
    <property type="match status" value="1"/>
</dbReference>
<keyword evidence="2" id="KW-1185">Reference proteome</keyword>
<organism evidence="1 2">
    <name type="scientific">Brevibacillus laterosporus LMG 15441</name>
    <dbReference type="NCBI Taxonomy" id="1042163"/>
    <lineage>
        <taxon>Bacteria</taxon>
        <taxon>Bacillati</taxon>
        <taxon>Bacillota</taxon>
        <taxon>Bacilli</taxon>
        <taxon>Bacillales</taxon>
        <taxon>Paenibacillaceae</taxon>
        <taxon>Brevibacillus</taxon>
    </lineage>
</organism>
<dbReference type="EMBL" id="CP007806">
    <property type="protein sequence ID" value="AIG27517.1"/>
    <property type="molecule type" value="Genomic_DNA"/>
</dbReference>
<dbReference type="Proteomes" id="UP000005850">
    <property type="component" value="Chromosome"/>
</dbReference>
<evidence type="ECO:0000313" key="1">
    <source>
        <dbReference type="EMBL" id="AIG27517.1"/>
    </source>
</evidence>
<dbReference type="HOGENOM" id="CLU_044334_0_0_9"/>